<dbReference type="RefSeq" id="WP_344437803.1">
    <property type="nucleotide sequence ID" value="NZ_BAAASL010000020.1"/>
</dbReference>
<protein>
    <recommendedName>
        <fullName evidence="5">DUF916 domain-containing protein</fullName>
    </recommendedName>
</protein>
<comment type="caution">
    <text evidence="3">The sequence shown here is derived from an EMBL/GenBank/DDBJ whole genome shotgun (WGS) entry which is preliminary data.</text>
</comment>
<evidence type="ECO:0008006" key="5">
    <source>
        <dbReference type="Google" id="ProtNLM"/>
    </source>
</evidence>
<keyword evidence="1" id="KW-1133">Transmembrane helix</keyword>
<keyword evidence="1" id="KW-0812">Transmembrane</keyword>
<feature type="signal peptide" evidence="2">
    <location>
        <begin position="1"/>
        <end position="30"/>
    </location>
</feature>
<dbReference type="Proteomes" id="UP001500886">
    <property type="component" value="Unassembled WGS sequence"/>
</dbReference>
<keyword evidence="4" id="KW-1185">Reference proteome</keyword>
<feature type="chain" id="PRO_5046967833" description="DUF916 domain-containing protein" evidence="2">
    <location>
        <begin position="31"/>
        <end position="283"/>
    </location>
</feature>
<evidence type="ECO:0000256" key="1">
    <source>
        <dbReference type="SAM" id="Phobius"/>
    </source>
</evidence>
<keyword evidence="1" id="KW-0472">Membrane</keyword>
<dbReference type="EMBL" id="BAAASL010000020">
    <property type="protein sequence ID" value="GAA2722666.1"/>
    <property type="molecule type" value="Genomic_DNA"/>
</dbReference>
<name>A0ABN3U1Q9_9ACTN</name>
<gene>
    <name evidence="3" type="ORF">GCM10010315_48340</name>
</gene>
<keyword evidence="2" id="KW-0732">Signal</keyword>
<evidence type="ECO:0000313" key="3">
    <source>
        <dbReference type="EMBL" id="GAA2722666.1"/>
    </source>
</evidence>
<feature type="transmembrane region" description="Helical" evidence="1">
    <location>
        <begin position="252"/>
        <end position="273"/>
    </location>
</feature>
<accession>A0ABN3U1Q9</accession>
<evidence type="ECO:0000256" key="2">
    <source>
        <dbReference type="SAM" id="SignalP"/>
    </source>
</evidence>
<organism evidence="3 4">
    <name type="scientific">Streptomyces luteosporeus</name>
    <dbReference type="NCBI Taxonomy" id="173856"/>
    <lineage>
        <taxon>Bacteria</taxon>
        <taxon>Bacillati</taxon>
        <taxon>Actinomycetota</taxon>
        <taxon>Actinomycetes</taxon>
        <taxon>Kitasatosporales</taxon>
        <taxon>Streptomycetaceae</taxon>
        <taxon>Streptomyces</taxon>
    </lineage>
</organism>
<reference evidence="3 4" key="1">
    <citation type="journal article" date="2019" name="Int. J. Syst. Evol. Microbiol.">
        <title>The Global Catalogue of Microorganisms (GCM) 10K type strain sequencing project: providing services to taxonomists for standard genome sequencing and annotation.</title>
        <authorList>
            <consortium name="The Broad Institute Genomics Platform"/>
            <consortium name="The Broad Institute Genome Sequencing Center for Infectious Disease"/>
            <person name="Wu L."/>
            <person name="Ma J."/>
        </authorList>
    </citation>
    <scope>NUCLEOTIDE SEQUENCE [LARGE SCALE GENOMIC DNA]</scope>
    <source>
        <strain evidence="3 4">JCM 4542</strain>
    </source>
</reference>
<sequence>MPYRTAAALLLPVVPAVVLSALLAPAAARADAGPLWTAAPSAGDRPAAAPGRGAFYLEGTAGAVLADRLSVVNPGDRPRTIELHATGGWIALATGRVGVPARTRAEVPLTVTVPAGTPPGDHAAAVVAGGEGRVVRVPVTVRVRGPVLSALSVEHVRVGGTGRGAVIAYEVVNRGSTVLAPKVAIRAEGLFGEVLRRPAARAPASLAPGASARLSEEWPGAPRLDRLRVSVTATAADGTYAAASAAYVPLPWLWPSLAAAGAVAAAAAVLGAVRRAGRRRARP</sequence>
<evidence type="ECO:0000313" key="4">
    <source>
        <dbReference type="Proteomes" id="UP001500886"/>
    </source>
</evidence>
<proteinExistence type="predicted"/>